<sequence length="150" mass="15972">MVSPVHTWIVLASGKGARILLNDGVGHGIKPVEGAVLTHDPKRDSDVYSDRQGRVHDRVGTARHAAERPTSGAEQDRRAFAGEIAAYLDKYGHKGSFNRLIIIAEPSLLGLIRAALSPSVADRVVAEIAKDLTRAETPALLAALSSHIAV</sequence>
<evidence type="ECO:0008006" key="3">
    <source>
        <dbReference type="Google" id="ProtNLM"/>
    </source>
</evidence>
<organism evidence="2">
    <name type="scientific">hydrothermal vent metagenome</name>
    <dbReference type="NCBI Taxonomy" id="652676"/>
    <lineage>
        <taxon>unclassified sequences</taxon>
        <taxon>metagenomes</taxon>
        <taxon>ecological metagenomes</taxon>
    </lineage>
</organism>
<dbReference type="AlphaFoldDB" id="A0A3B0TLX4"/>
<gene>
    <name evidence="2" type="ORF">MNBD_ALPHA09-824</name>
</gene>
<dbReference type="EMBL" id="UOEM01000060">
    <property type="protein sequence ID" value="VAW13209.1"/>
    <property type="molecule type" value="Genomic_DNA"/>
</dbReference>
<feature type="region of interest" description="Disordered" evidence="1">
    <location>
        <begin position="41"/>
        <end position="74"/>
    </location>
</feature>
<evidence type="ECO:0000313" key="2">
    <source>
        <dbReference type="EMBL" id="VAW13209.1"/>
    </source>
</evidence>
<reference evidence="2" key="1">
    <citation type="submission" date="2018-06" db="EMBL/GenBank/DDBJ databases">
        <authorList>
            <person name="Zhirakovskaya E."/>
        </authorList>
    </citation>
    <scope>NUCLEOTIDE SEQUENCE</scope>
</reference>
<accession>A0A3B0TLX4</accession>
<feature type="compositionally biased region" description="Basic and acidic residues" evidence="1">
    <location>
        <begin position="41"/>
        <end position="67"/>
    </location>
</feature>
<evidence type="ECO:0000256" key="1">
    <source>
        <dbReference type="SAM" id="MobiDB-lite"/>
    </source>
</evidence>
<protein>
    <recommendedName>
        <fullName evidence="3">Host attachment protein</fullName>
    </recommendedName>
</protein>
<dbReference type="InterPro" id="IPR019291">
    <property type="entry name" value="Host_attachment_protein"/>
</dbReference>
<name>A0A3B0TLX4_9ZZZZ</name>
<dbReference type="Pfam" id="PF10116">
    <property type="entry name" value="Host_attach"/>
    <property type="match status" value="1"/>
</dbReference>
<proteinExistence type="predicted"/>